<keyword evidence="2" id="KW-1185">Reference proteome</keyword>
<dbReference type="EMBL" id="CM018049">
    <property type="protein sequence ID" value="KAA8519783.1"/>
    <property type="molecule type" value="Genomic_DNA"/>
</dbReference>
<reference evidence="1 2" key="1">
    <citation type="submission" date="2019-09" db="EMBL/GenBank/DDBJ databases">
        <title>A chromosome-level genome assembly of the Chinese tupelo Nyssa sinensis.</title>
        <authorList>
            <person name="Yang X."/>
            <person name="Kang M."/>
            <person name="Yang Y."/>
            <person name="Xiong H."/>
            <person name="Wang M."/>
            <person name="Zhang Z."/>
            <person name="Wang Z."/>
            <person name="Wu H."/>
            <person name="Ma T."/>
            <person name="Liu J."/>
            <person name="Xi Z."/>
        </authorList>
    </citation>
    <scope>NUCLEOTIDE SEQUENCE [LARGE SCALE GENOMIC DNA]</scope>
    <source>
        <strain evidence="1">J267</strain>
        <tissue evidence="1">Leaf</tissue>
    </source>
</reference>
<protein>
    <submittedName>
        <fullName evidence="1">Uncharacterized protein</fullName>
    </submittedName>
</protein>
<accession>A0A5J4ZLQ1</accession>
<proteinExistence type="predicted"/>
<name>A0A5J4ZLQ1_9ASTE</name>
<gene>
    <name evidence="1" type="ORF">F0562_014127</name>
</gene>
<evidence type="ECO:0000313" key="2">
    <source>
        <dbReference type="Proteomes" id="UP000325577"/>
    </source>
</evidence>
<organism evidence="1 2">
    <name type="scientific">Nyssa sinensis</name>
    <dbReference type="NCBI Taxonomy" id="561372"/>
    <lineage>
        <taxon>Eukaryota</taxon>
        <taxon>Viridiplantae</taxon>
        <taxon>Streptophyta</taxon>
        <taxon>Embryophyta</taxon>
        <taxon>Tracheophyta</taxon>
        <taxon>Spermatophyta</taxon>
        <taxon>Magnoliopsida</taxon>
        <taxon>eudicotyledons</taxon>
        <taxon>Gunneridae</taxon>
        <taxon>Pentapetalae</taxon>
        <taxon>asterids</taxon>
        <taxon>Cornales</taxon>
        <taxon>Nyssaceae</taxon>
        <taxon>Nyssa</taxon>
    </lineage>
</organism>
<dbReference type="AlphaFoldDB" id="A0A5J4ZLQ1"/>
<sequence>MEQPSSHHLHPHRGVPRLHQLPDQGLLTFASPLFPTYCLPIFIYSSANGSAICKSKYIMLQVKKIGYN</sequence>
<evidence type="ECO:0000313" key="1">
    <source>
        <dbReference type="EMBL" id="KAA8519783.1"/>
    </source>
</evidence>
<dbReference type="Proteomes" id="UP000325577">
    <property type="component" value="Linkage Group LG6"/>
</dbReference>